<organism evidence="2 3">
    <name type="scientific">Faucicola osloensis</name>
    <name type="common">Moraxella osloensis</name>
    <dbReference type="NCBI Taxonomy" id="34062"/>
    <lineage>
        <taxon>Bacteria</taxon>
        <taxon>Pseudomonadati</taxon>
        <taxon>Pseudomonadota</taxon>
        <taxon>Gammaproteobacteria</taxon>
        <taxon>Moraxellales</taxon>
        <taxon>Moraxellaceae</taxon>
        <taxon>Faucicola</taxon>
    </lineage>
</organism>
<dbReference type="PANTHER" id="PTHR37314">
    <property type="entry name" value="SLR0142 PROTEIN"/>
    <property type="match status" value="1"/>
</dbReference>
<dbReference type="STRING" id="34062.AXE82_01625"/>
<keyword evidence="1" id="KW-0472">Membrane</keyword>
<reference evidence="3" key="1">
    <citation type="submission" date="2017-11" db="EMBL/GenBank/DDBJ databases">
        <title>Complete genome sequence of Moraxella osloensis NP7 isolated from human skin.</title>
        <authorList>
            <person name="Lee K."/>
            <person name="Lim J.Y."/>
            <person name="Hwang I."/>
        </authorList>
    </citation>
    <scope>NUCLEOTIDE SEQUENCE [LARGE SCALE GENOMIC DNA]</scope>
    <source>
        <strain evidence="3">NP7</strain>
    </source>
</reference>
<feature type="transmembrane region" description="Helical" evidence="1">
    <location>
        <begin position="168"/>
        <end position="191"/>
    </location>
</feature>
<dbReference type="PANTHER" id="PTHR37314:SF4">
    <property type="entry name" value="UPF0700 TRANSMEMBRANE PROTEIN YOAK"/>
    <property type="match status" value="1"/>
</dbReference>
<dbReference type="Pfam" id="PF06912">
    <property type="entry name" value="DUF1275"/>
    <property type="match status" value="1"/>
</dbReference>
<feature type="transmembrane region" description="Helical" evidence="1">
    <location>
        <begin position="60"/>
        <end position="80"/>
    </location>
</feature>
<feature type="transmembrane region" description="Helical" evidence="1">
    <location>
        <begin position="92"/>
        <end position="111"/>
    </location>
</feature>
<name>A0A2D2LUQ8_FAUOS</name>
<protein>
    <submittedName>
        <fullName evidence="2">DUF1275 domain-containing protein</fullName>
    </submittedName>
</protein>
<proteinExistence type="predicted"/>
<evidence type="ECO:0000256" key="1">
    <source>
        <dbReference type="SAM" id="Phobius"/>
    </source>
</evidence>
<dbReference type="InterPro" id="IPR010699">
    <property type="entry name" value="DUF1275"/>
</dbReference>
<feature type="transmembrane region" description="Helical" evidence="1">
    <location>
        <begin position="117"/>
        <end position="138"/>
    </location>
</feature>
<gene>
    <name evidence="2" type="ORF">NP7_05500</name>
</gene>
<keyword evidence="1" id="KW-1133">Transmembrane helix</keyword>
<evidence type="ECO:0000313" key="3">
    <source>
        <dbReference type="Proteomes" id="UP000229340"/>
    </source>
</evidence>
<dbReference type="RefSeq" id="WP_100270014.1">
    <property type="nucleotide sequence ID" value="NZ_CP024443.1"/>
</dbReference>
<feature type="transmembrane region" description="Helical" evidence="1">
    <location>
        <begin position="197"/>
        <end position="217"/>
    </location>
</feature>
<sequence length="223" mass="24073">MINKLPKWILWGGCVLAFNAGCINSTALVGFTHLSASHVTGNVTLFATALAEQHYQQMAMVGIVLLSFLFGAVISGFVVGSTALKEGKRYGNALLIEASLLIISLILFSYQSFWGQVFAAMACGLQNSMVATYSGAVIRTTHLTGLTSDMGSALGNWLAGRPINKKMFVFQAMIWYSFCGGGVVGALGYIHYKYMTLMLPIVIVLSSALAYQVYLLTRKKTAK</sequence>
<dbReference type="EMBL" id="CP024443">
    <property type="protein sequence ID" value="ATR78756.1"/>
    <property type="molecule type" value="Genomic_DNA"/>
</dbReference>
<accession>A0A2D2LUQ8</accession>
<dbReference type="AlphaFoldDB" id="A0A2D2LUQ8"/>
<dbReference type="Proteomes" id="UP000229340">
    <property type="component" value="Chromosome"/>
</dbReference>
<keyword evidence="1" id="KW-0812">Transmembrane</keyword>
<evidence type="ECO:0000313" key="2">
    <source>
        <dbReference type="EMBL" id="ATR78756.1"/>
    </source>
</evidence>